<name>A0ABT8RIC1_9BACT</name>
<evidence type="ECO:0000313" key="1">
    <source>
        <dbReference type="EMBL" id="MDO1451830.1"/>
    </source>
</evidence>
<gene>
    <name evidence="1" type="ORF">Q0590_36510</name>
</gene>
<sequence>MCRYGIQYKNTFACFKCRKGFKRRLDRDLLSSSEQRIERLSKSIKSIKRDNSESLLTKSIVKCPDCGGETVNLGKDLRLPTRDKQEEWLAIEYLANNHFNFFTCGCNGIGFVPHSLQEAYELIERRRSKTEGEKLLQRLNEK</sequence>
<evidence type="ECO:0008006" key="3">
    <source>
        <dbReference type="Google" id="ProtNLM"/>
    </source>
</evidence>
<dbReference type="Proteomes" id="UP001168528">
    <property type="component" value="Unassembled WGS sequence"/>
</dbReference>
<dbReference type="RefSeq" id="WP_302042623.1">
    <property type="nucleotide sequence ID" value="NZ_JAUKPO010000100.1"/>
</dbReference>
<keyword evidence="2" id="KW-1185">Reference proteome</keyword>
<proteinExistence type="predicted"/>
<reference evidence="1" key="1">
    <citation type="submission" date="2023-07" db="EMBL/GenBank/DDBJ databases">
        <title>The genome sequence of Rhodocytophaga aerolata KACC 12507.</title>
        <authorList>
            <person name="Zhang X."/>
        </authorList>
    </citation>
    <scope>NUCLEOTIDE SEQUENCE</scope>
    <source>
        <strain evidence="1">KACC 12507</strain>
    </source>
</reference>
<dbReference type="EMBL" id="JAUKPO010000100">
    <property type="protein sequence ID" value="MDO1451830.1"/>
    <property type="molecule type" value="Genomic_DNA"/>
</dbReference>
<evidence type="ECO:0000313" key="2">
    <source>
        <dbReference type="Proteomes" id="UP001168528"/>
    </source>
</evidence>
<organism evidence="1 2">
    <name type="scientific">Rhodocytophaga aerolata</name>
    <dbReference type="NCBI Taxonomy" id="455078"/>
    <lineage>
        <taxon>Bacteria</taxon>
        <taxon>Pseudomonadati</taxon>
        <taxon>Bacteroidota</taxon>
        <taxon>Cytophagia</taxon>
        <taxon>Cytophagales</taxon>
        <taxon>Rhodocytophagaceae</taxon>
        <taxon>Rhodocytophaga</taxon>
    </lineage>
</organism>
<protein>
    <recommendedName>
        <fullName evidence="3">Transcription factor zinc-finger domain-containing protein</fullName>
    </recommendedName>
</protein>
<comment type="caution">
    <text evidence="1">The sequence shown here is derived from an EMBL/GenBank/DDBJ whole genome shotgun (WGS) entry which is preliminary data.</text>
</comment>
<accession>A0ABT8RIC1</accession>